<dbReference type="InterPro" id="IPR012263">
    <property type="entry name" value="M_m6A_EcoRV"/>
</dbReference>
<dbReference type="PIRSF" id="PIRSF000398">
    <property type="entry name" value="M_m6A_EcoRV"/>
    <property type="match status" value="1"/>
</dbReference>
<keyword evidence="3" id="KW-0949">S-adenosyl-L-methionine</keyword>
<accession>A0A367QN45</accession>
<dbReference type="Pfam" id="PF02086">
    <property type="entry name" value="MethyltransfD12"/>
    <property type="match status" value="1"/>
</dbReference>
<dbReference type="EMBL" id="LXQD01000317">
    <property type="protein sequence ID" value="RCJ24674.1"/>
    <property type="molecule type" value="Genomic_DNA"/>
</dbReference>
<evidence type="ECO:0000313" key="4">
    <source>
        <dbReference type="EMBL" id="RCJ24674.1"/>
    </source>
</evidence>
<comment type="caution">
    <text evidence="4">The sequence shown here is derived from an EMBL/GenBank/DDBJ whole genome shotgun (WGS) entry which is preliminary data.</text>
</comment>
<gene>
    <name evidence="4" type="ORF">A6770_03155</name>
</gene>
<dbReference type="GO" id="GO:0043565">
    <property type="term" value="F:sequence-specific DNA binding"/>
    <property type="evidence" value="ECO:0007669"/>
    <property type="project" value="TreeGrafter"/>
</dbReference>
<dbReference type="Proteomes" id="UP000252107">
    <property type="component" value="Unassembled WGS sequence"/>
</dbReference>
<reference evidence="4" key="1">
    <citation type="submission" date="2016-04" db="EMBL/GenBank/DDBJ databases">
        <authorList>
            <person name="Tabuchi Yagui T.R."/>
        </authorList>
    </citation>
    <scope>NUCLEOTIDE SEQUENCE [LARGE SCALE GENOMIC DNA]</scope>
    <source>
        <strain evidence="4">NIES-26</strain>
    </source>
</reference>
<organism evidence="4 5">
    <name type="scientific">Nostoc minutum NIES-26</name>
    <dbReference type="NCBI Taxonomy" id="1844469"/>
    <lineage>
        <taxon>Bacteria</taxon>
        <taxon>Bacillati</taxon>
        <taxon>Cyanobacteriota</taxon>
        <taxon>Cyanophyceae</taxon>
        <taxon>Nostocales</taxon>
        <taxon>Nostocaceae</taxon>
        <taxon>Nostoc</taxon>
    </lineage>
</organism>
<keyword evidence="2" id="KW-0808">Transferase</keyword>
<sequence length="292" mass="34128">MIKTPLRYPGGKSKAINQIVEYLPETFSEFREPFVGGGSVFIYLKQKFPHLKVWINDLNRELFLFWKFAQSDIAQLVKEIRHIKLKYTDGKLLFLELTSVDINNLSDFERAVRFFVLNRITFSGTVESGGFSQEAFHKRFTDSSIERLEKLETILAKDVKITNLDYSRLLNEQGEDVFLFLDPPYFIATKSKLYGKDGDLHTSFEHQRFAQLLKQCHHHWLITYDDSPQIRENLKWANISEWELQYGMNNYKQSGAAKGKELFITNYEVQQKLAEKATNKNLANPIQLNLEI</sequence>
<dbReference type="InterPro" id="IPR012327">
    <property type="entry name" value="MeTrfase_D12"/>
</dbReference>
<dbReference type="PANTHER" id="PTHR30481">
    <property type="entry name" value="DNA ADENINE METHYLASE"/>
    <property type="match status" value="1"/>
</dbReference>
<dbReference type="GO" id="GO:0006298">
    <property type="term" value="P:mismatch repair"/>
    <property type="evidence" value="ECO:0007669"/>
    <property type="project" value="TreeGrafter"/>
</dbReference>
<dbReference type="InterPro" id="IPR029063">
    <property type="entry name" value="SAM-dependent_MTases_sf"/>
</dbReference>
<dbReference type="GO" id="GO:1904047">
    <property type="term" value="F:S-adenosyl-L-methionine binding"/>
    <property type="evidence" value="ECO:0007669"/>
    <property type="project" value="TreeGrafter"/>
</dbReference>
<evidence type="ECO:0000256" key="2">
    <source>
        <dbReference type="ARBA" id="ARBA00022679"/>
    </source>
</evidence>
<dbReference type="PRINTS" id="PR00505">
    <property type="entry name" value="D12N6MTFRASE"/>
</dbReference>
<dbReference type="AlphaFoldDB" id="A0A367QN45"/>
<proteinExistence type="predicted"/>
<keyword evidence="5" id="KW-1185">Reference proteome</keyword>
<dbReference type="Gene3D" id="3.40.50.150">
    <property type="entry name" value="Vaccinia Virus protein VP39"/>
    <property type="match status" value="2"/>
</dbReference>
<dbReference type="GO" id="GO:0032259">
    <property type="term" value="P:methylation"/>
    <property type="evidence" value="ECO:0007669"/>
    <property type="project" value="UniProtKB-KW"/>
</dbReference>
<evidence type="ECO:0000256" key="3">
    <source>
        <dbReference type="ARBA" id="ARBA00022691"/>
    </source>
</evidence>
<dbReference type="GO" id="GO:0009307">
    <property type="term" value="P:DNA restriction-modification system"/>
    <property type="evidence" value="ECO:0007669"/>
    <property type="project" value="InterPro"/>
</dbReference>
<protein>
    <submittedName>
        <fullName evidence="4">Modification methylase</fullName>
    </submittedName>
</protein>
<dbReference type="PANTHER" id="PTHR30481:SF2">
    <property type="entry name" value="SITE-SPECIFIC DNA-METHYLTRANSFERASE (ADENINE-SPECIFIC)"/>
    <property type="match status" value="1"/>
</dbReference>
<dbReference type="GO" id="GO:0009007">
    <property type="term" value="F:site-specific DNA-methyltransferase (adenine-specific) activity"/>
    <property type="evidence" value="ECO:0007669"/>
    <property type="project" value="UniProtKB-EC"/>
</dbReference>
<keyword evidence="1 4" id="KW-0489">Methyltransferase</keyword>
<dbReference type="SUPFAM" id="SSF53335">
    <property type="entry name" value="S-adenosyl-L-methionine-dependent methyltransferases"/>
    <property type="match status" value="1"/>
</dbReference>
<evidence type="ECO:0000313" key="5">
    <source>
        <dbReference type="Proteomes" id="UP000252107"/>
    </source>
</evidence>
<evidence type="ECO:0000256" key="1">
    <source>
        <dbReference type="ARBA" id="ARBA00022603"/>
    </source>
</evidence>
<name>A0A367QN45_9NOSO</name>